<dbReference type="AlphaFoldDB" id="A0A1F8DQV1"/>
<feature type="transmembrane region" description="Helical" evidence="1">
    <location>
        <begin position="187"/>
        <end position="209"/>
    </location>
</feature>
<gene>
    <name evidence="2" type="ORF">A3A20_00160</name>
</gene>
<feature type="transmembrane region" description="Helical" evidence="1">
    <location>
        <begin position="159"/>
        <end position="181"/>
    </location>
</feature>
<dbReference type="STRING" id="1802557.A3A20_00160"/>
<dbReference type="Proteomes" id="UP000178946">
    <property type="component" value="Unassembled WGS sequence"/>
</dbReference>
<accession>A0A1F8DQV1</accession>
<evidence type="ECO:0000313" key="2">
    <source>
        <dbReference type="EMBL" id="OGM90984.1"/>
    </source>
</evidence>
<evidence type="ECO:0000256" key="1">
    <source>
        <dbReference type="SAM" id="Phobius"/>
    </source>
</evidence>
<evidence type="ECO:0000313" key="3">
    <source>
        <dbReference type="Proteomes" id="UP000178946"/>
    </source>
</evidence>
<comment type="caution">
    <text evidence="2">The sequence shown here is derived from an EMBL/GenBank/DDBJ whole genome shotgun (WGS) entry which is preliminary data.</text>
</comment>
<proteinExistence type="predicted"/>
<keyword evidence="1" id="KW-0812">Transmembrane</keyword>
<protein>
    <submittedName>
        <fullName evidence="2">Uncharacterized protein</fullName>
    </submittedName>
</protein>
<feature type="transmembrane region" description="Helical" evidence="1">
    <location>
        <begin position="27"/>
        <end position="48"/>
    </location>
</feature>
<keyword evidence="1" id="KW-0472">Membrane</keyword>
<feature type="transmembrane region" description="Helical" evidence="1">
    <location>
        <begin position="230"/>
        <end position="249"/>
    </location>
</feature>
<name>A0A1F8DQV1_9BACT</name>
<feature type="transmembrane region" description="Helical" evidence="1">
    <location>
        <begin position="60"/>
        <end position="82"/>
    </location>
</feature>
<dbReference type="EMBL" id="MGIR01000005">
    <property type="protein sequence ID" value="OGM90984.1"/>
    <property type="molecule type" value="Genomic_DNA"/>
</dbReference>
<feature type="transmembrane region" description="Helical" evidence="1">
    <location>
        <begin position="94"/>
        <end position="113"/>
    </location>
</feature>
<organism evidence="2 3">
    <name type="scientific">Candidatus Wolfebacteria bacterium RIFCSPLOWO2_01_FULL_45_19</name>
    <dbReference type="NCBI Taxonomy" id="1802557"/>
    <lineage>
        <taxon>Bacteria</taxon>
        <taxon>Candidatus Wolfeibacteriota</taxon>
    </lineage>
</organism>
<keyword evidence="1" id="KW-1133">Transmembrane helix</keyword>
<feature type="transmembrane region" description="Helical" evidence="1">
    <location>
        <begin position="119"/>
        <end position="139"/>
    </location>
</feature>
<sequence length="252" mass="27721">MNPVISNKLISINEILRGAWRVYSDKFLVLVGIAVVPHLLFFFAEIAIGPGSPLGDFAGVLFSAAGIAFSIASAVALVLVVSRGGDVISAYRDSTPYILSYFWLSVLGGLIVFGGFVMLFAPALIFTVWFIFGVFILVLENKKGFYALLASKEYVRGYWLPVFWRFAFLFAIFSALSYFFTLIPSSSIFNALFGTMLSPFAVAYLFMIYKNLKELKPVSGETVISKSTRNLFIFSGALGAVAILAFVFSEFL</sequence>
<reference evidence="2 3" key="1">
    <citation type="journal article" date="2016" name="Nat. Commun.">
        <title>Thousands of microbial genomes shed light on interconnected biogeochemical processes in an aquifer system.</title>
        <authorList>
            <person name="Anantharaman K."/>
            <person name="Brown C.T."/>
            <person name="Hug L.A."/>
            <person name="Sharon I."/>
            <person name="Castelle C.J."/>
            <person name="Probst A.J."/>
            <person name="Thomas B.C."/>
            <person name="Singh A."/>
            <person name="Wilkins M.J."/>
            <person name="Karaoz U."/>
            <person name="Brodie E.L."/>
            <person name="Williams K.H."/>
            <person name="Hubbard S.S."/>
            <person name="Banfield J.F."/>
        </authorList>
    </citation>
    <scope>NUCLEOTIDE SEQUENCE [LARGE SCALE GENOMIC DNA]</scope>
</reference>